<comment type="caution">
    <text evidence="2">The sequence shown here is derived from an EMBL/GenBank/DDBJ whole genome shotgun (WGS) entry which is preliminary data.</text>
</comment>
<sequence length="212" mass="22285">MVRSSIISLSFFLTSIIGLGSAQVVNPAQNVVANFDDGTVNTAVGVYDDLRFSGFNFAKSNLKSSSSQLAAVAKLSTNTLTSDPPSIDIAYSGSDVAWFQPQSLNFGCILNLPGLPGAPLTCTLLFTPYRAVANPDGSQSFQPLAQQKETSVPGLNTSDGMRKITFGSTGNIVRMVVTIEDTGKTIAGILNGVLGSTVSLVIDDFKFIIAHN</sequence>
<evidence type="ECO:0008006" key="4">
    <source>
        <dbReference type="Google" id="ProtNLM"/>
    </source>
</evidence>
<dbReference type="Proteomes" id="UP000015100">
    <property type="component" value="Unassembled WGS sequence"/>
</dbReference>
<reference evidence="2 3" key="1">
    <citation type="journal article" date="2013" name="PLoS Genet.">
        <title>Genomic mechanisms accounting for the adaptation to parasitism in nematode-trapping fungi.</title>
        <authorList>
            <person name="Meerupati T."/>
            <person name="Andersson K.M."/>
            <person name="Friman E."/>
            <person name="Kumar D."/>
            <person name="Tunlid A."/>
            <person name="Ahren D."/>
        </authorList>
    </citation>
    <scope>NUCLEOTIDE SEQUENCE [LARGE SCALE GENOMIC DNA]</scope>
    <source>
        <strain evidence="2 3">CBS 200.50</strain>
    </source>
</reference>
<dbReference type="OMA" id="YCTIVID"/>
<protein>
    <recommendedName>
        <fullName evidence="4">Ubiquitin 3 binding protein But2 C-terminal domain-containing protein</fullName>
    </recommendedName>
</protein>
<feature type="chain" id="PRO_5004560637" description="Ubiquitin 3 binding protein But2 C-terminal domain-containing protein" evidence="1">
    <location>
        <begin position="23"/>
        <end position="212"/>
    </location>
</feature>
<evidence type="ECO:0000313" key="2">
    <source>
        <dbReference type="EMBL" id="EPS42560.1"/>
    </source>
</evidence>
<dbReference type="HOGENOM" id="CLU_1354315_0_0_1"/>
<evidence type="ECO:0000256" key="1">
    <source>
        <dbReference type="SAM" id="SignalP"/>
    </source>
</evidence>
<organism evidence="2 3">
    <name type="scientific">Dactylellina haptotyla (strain CBS 200.50)</name>
    <name type="common">Nematode-trapping fungus</name>
    <name type="synonym">Monacrosporium haptotylum</name>
    <dbReference type="NCBI Taxonomy" id="1284197"/>
    <lineage>
        <taxon>Eukaryota</taxon>
        <taxon>Fungi</taxon>
        <taxon>Dikarya</taxon>
        <taxon>Ascomycota</taxon>
        <taxon>Pezizomycotina</taxon>
        <taxon>Orbiliomycetes</taxon>
        <taxon>Orbiliales</taxon>
        <taxon>Orbiliaceae</taxon>
        <taxon>Dactylellina</taxon>
    </lineage>
</organism>
<feature type="signal peptide" evidence="1">
    <location>
        <begin position="1"/>
        <end position="22"/>
    </location>
</feature>
<keyword evidence="3" id="KW-1185">Reference proteome</keyword>
<name>S8AHN9_DACHA</name>
<evidence type="ECO:0000313" key="3">
    <source>
        <dbReference type="Proteomes" id="UP000015100"/>
    </source>
</evidence>
<keyword evidence="1" id="KW-0732">Signal</keyword>
<proteinExistence type="predicted"/>
<dbReference type="AlphaFoldDB" id="S8AHN9"/>
<dbReference type="OrthoDB" id="5292565at2759"/>
<gene>
    <name evidence="2" type="ORF">H072_3467</name>
</gene>
<dbReference type="EMBL" id="AQGS01000110">
    <property type="protein sequence ID" value="EPS42560.1"/>
    <property type="molecule type" value="Genomic_DNA"/>
</dbReference>
<reference evidence="3" key="2">
    <citation type="submission" date="2013-04" db="EMBL/GenBank/DDBJ databases">
        <title>Genomic mechanisms accounting for the adaptation to parasitism in nematode-trapping fungi.</title>
        <authorList>
            <person name="Ahren D.G."/>
        </authorList>
    </citation>
    <scope>NUCLEOTIDE SEQUENCE [LARGE SCALE GENOMIC DNA]</scope>
    <source>
        <strain evidence="3">CBS 200.50</strain>
    </source>
</reference>
<accession>S8AHN9</accession>